<evidence type="ECO:0000256" key="6">
    <source>
        <dbReference type="ARBA" id="ARBA00023159"/>
    </source>
</evidence>
<name>A0A1B7NVC9_9EURO</name>
<comment type="caution">
    <text evidence="13">The sequence shown here is derived from an EMBL/GenBank/DDBJ whole genome shotgun (WGS) entry which is preliminary data.</text>
</comment>
<feature type="domain" description="Fe/B12 periplasmic-binding" evidence="12">
    <location>
        <begin position="114"/>
        <end position="171"/>
    </location>
</feature>
<evidence type="ECO:0000256" key="5">
    <source>
        <dbReference type="ARBA" id="ARBA00023015"/>
    </source>
</evidence>
<dbReference type="Pfam" id="PF05669">
    <property type="entry name" value="Med31"/>
    <property type="match status" value="1"/>
</dbReference>
<evidence type="ECO:0000256" key="9">
    <source>
        <dbReference type="ARBA" id="ARBA00025687"/>
    </source>
</evidence>
<feature type="region of interest" description="Disordered" evidence="11">
    <location>
        <begin position="138"/>
        <end position="171"/>
    </location>
</feature>
<dbReference type="InterPro" id="IPR008831">
    <property type="entry name" value="Mediator_Med31"/>
</dbReference>
<keyword evidence="7 10" id="KW-0804">Transcription</keyword>
<dbReference type="InterPro" id="IPR038089">
    <property type="entry name" value="Med31_sf"/>
</dbReference>
<dbReference type="EMBL" id="LGUA01000631">
    <property type="protein sequence ID" value="OAX80728.1"/>
    <property type="molecule type" value="Genomic_DNA"/>
</dbReference>
<comment type="function">
    <text evidence="9 10">Component of the Mediator complex, a coactivator involved in the regulated transcription of nearly all RNA polymerase II-dependent genes. Mediator functions as a bridge to convey information from gene-specific regulatory proteins to the basal RNA polymerase II transcription machinery. Mediator is recruited to promoters by direct interactions with regulatory proteins and serves as a scaffold for the assembly of a functional preinitiation complex with RNA polymerase II and the general transcription factors.</text>
</comment>
<keyword evidence="14" id="KW-1185">Reference proteome</keyword>
<dbReference type="PANTHER" id="PTHR13186">
    <property type="entry name" value="MEDIATOR OF RNA POLYMERASE II TRANSCRIPTION SUBUNIT 31"/>
    <property type="match status" value="1"/>
</dbReference>
<evidence type="ECO:0000313" key="13">
    <source>
        <dbReference type="EMBL" id="OAX80728.1"/>
    </source>
</evidence>
<evidence type="ECO:0000259" key="12">
    <source>
        <dbReference type="PROSITE" id="PS50983"/>
    </source>
</evidence>
<dbReference type="GO" id="GO:0006355">
    <property type="term" value="P:regulation of DNA-templated transcription"/>
    <property type="evidence" value="ECO:0007669"/>
    <property type="project" value="InterPro"/>
</dbReference>
<gene>
    <name evidence="13" type="ORF">ACJ72_04933</name>
</gene>
<comment type="similarity">
    <text evidence="2 10">Belongs to the Mediator complex subunit 31 family.</text>
</comment>
<evidence type="ECO:0000313" key="14">
    <source>
        <dbReference type="Proteomes" id="UP000091918"/>
    </source>
</evidence>
<dbReference type="FunFam" id="1.10.10.1340:FF:000002">
    <property type="entry name" value="Mediator of RNA polymerase II transcription subunit 31"/>
    <property type="match status" value="1"/>
</dbReference>
<comment type="subcellular location">
    <subcellularLocation>
        <location evidence="1 10">Nucleus</location>
    </subcellularLocation>
</comment>
<evidence type="ECO:0000256" key="8">
    <source>
        <dbReference type="ARBA" id="ARBA00023242"/>
    </source>
</evidence>
<evidence type="ECO:0000256" key="10">
    <source>
        <dbReference type="RuleBase" id="RU364129"/>
    </source>
</evidence>
<dbReference type="STRING" id="1658172.A0A1B7NVC9"/>
<keyword evidence="6 10" id="KW-0010">Activator</keyword>
<dbReference type="GO" id="GO:0016592">
    <property type="term" value="C:mediator complex"/>
    <property type="evidence" value="ECO:0007669"/>
    <property type="project" value="InterPro"/>
</dbReference>
<keyword evidence="5 10" id="KW-0805">Transcription regulation</keyword>
<dbReference type="AlphaFoldDB" id="A0A1B7NVC9"/>
<dbReference type="OrthoDB" id="10257739at2759"/>
<organism evidence="13 14">
    <name type="scientific">Emergomyces africanus</name>
    <dbReference type="NCBI Taxonomy" id="1955775"/>
    <lineage>
        <taxon>Eukaryota</taxon>
        <taxon>Fungi</taxon>
        <taxon>Dikarya</taxon>
        <taxon>Ascomycota</taxon>
        <taxon>Pezizomycotina</taxon>
        <taxon>Eurotiomycetes</taxon>
        <taxon>Eurotiomycetidae</taxon>
        <taxon>Onygenales</taxon>
        <taxon>Ajellomycetaceae</taxon>
        <taxon>Emergomyces</taxon>
    </lineage>
</organism>
<dbReference type="InterPro" id="IPR002491">
    <property type="entry name" value="ABC_transptr_periplasmic_BD"/>
</dbReference>
<protein>
    <recommendedName>
        <fullName evidence="4 10">Mediator of RNA polymerase II transcription subunit 31</fullName>
    </recommendedName>
</protein>
<keyword evidence="8 10" id="KW-0539">Nucleus</keyword>
<evidence type="ECO:0000256" key="11">
    <source>
        <dbReference type="SAM" id="MobiDB-lite"/>
    </source>
</evidence>
<evidence type="ECO:0000256" key="4">
    <source>
        <dbReference type="ARBA" id="ARBA00019660"/>
    </source>
</evidence>
<proteinExistence type="inferred from homology"/>
<dbReference type="GO" id="GO:0003712">
    <property type="term" value="F:transcription coregulator activity"/>
    <property type="evidence" value="ECO:0007669"/>
    <property type="project" value="InterPro"/>
</dbReference>
<reference evidence="13 14" key="1">
    <citation type="submission" date="2015-07" db="EMBL/GenBank/DDBJ databases">
        <title>Emmonsia species relationships and genome sequence.</title>
        <authorList>
            <person name="Cuomo C.A."/>
            <person name="Schwartz I.S."/>
            <person name="Kenyon C."/>
            <person name="de Hoog G.S."/>
            <person name="Govender N.P."/>
            <person name="Botha A."/>
            <person name="Moreno L."/>
            <person name="de Vries M."/>
            <person name="Munoz J.F."/>
            <person name="Stielow J.B."/>
        </authorList>
    </citation>
    <scope>NUCLEOTIDE SEQUENCE [LARGE SCALE GENOMIC DNA]</scope>
    <source>
        <strain evidence="13 14">CBS 136260</strain>
    </source>
</reference>
<evidence type="ECO:0000256" key="1">
    <source>
        <dbReference type="ARBA" id="ARBA00004123"/>
    </source>
</evidence>
<dbReference type="Gene3D" id="1.10.10.1340">
    <property type="entry name" value="Mediator of RNA polymerase II, submodule Med31 (Soh1)"/>
    <property type="match status" value="1"/>
</dbReference>
<evidence type="ECO:0000256" key="7">
    <source>
        <dbReference type="ARBA" id="ARBA00023163"/>
    </source>
</evidence>
<evidence type="ECO:0000256" key="3">
    <source>
        <dbReference type="ARBA" id="ARBA00011837"/>
    </source>
</evidence>
<accession>A0A1B7NVC9</accession>
<dbReference type="Proteomes" id="UP000091918">
    <property type="component" value="Unassembled WGS sequence"/>
</dbReference>
<comment type="subunit">
    <text evidence="3 10">Component of the Mediator complex.</text>
</comment>
<evidence type="ECO:0000256" key="2">
    <source>
        <dbReference type="ARBA" id="ARBA00006378"/>
    </source>
</evidence>
<sequence length="171" mass="18520">MAQENPPDPPIPNLENPRFTLELEFVLSLANPHYISHLAVTYPHLLGVSASSASSSSRAAEEASSFTPTSDAQSFAAYLSYLYSYWKRPEYVQFLTHPGATLRALRLLQDESFRQAVIRPQVIEALLGTGVEDAAVVGAGENNNDKGAQNEPEAGKKTELSGSEGRNGIET</sequence>
<dbReference type="PROSITE" id="PS50983">
    <property type="entry name" value="FE_B12_PBP"/>
    <property type="match status" value="1"/>
</dbReference>